<dbReference type="HOGENOM" id="CLU_1505252_0_0_1"/>
<evidence type="ECO:0000313" key="3">
    <source>
        <dbReference type="EnsemblMetazoa" id="PHUM000900-PA"/>
    </source>
</evidence>
<dbReference type="InParanoid" id="E0V8X2"/>
<accession>E0V8X2</accession>
<reference evidence="2" key="2">
    <citation type="submission" date="2007-04" db="EMBL/GenBank/DDBJ databases">
        <title>The genome of the human body louse.</title>
        <authorList>
            <consortium name="The Human Body Louse Genome Consortium"/>
            <person name="Kirkness E."/>
            <person name="Walenz B."/>
            <person name="Hass B."/>
            <person name="Bruggner R."/>
            <person name="Strausberg R."/>
        </authorList>
    </citation>
    <scope>NUCLEOTIDE SEQUENCE</scope>
    <source>
        <strain evidence="2">USDA</strain>
    </source>
</reference>
<dbReference type="RefSeq" id="XP_002422566.1">
    <property type="nucleotide sequence ID" value="XM_002422521.1"/>
</dbReference>
<gene>
    <name evidence="3" type="primary">8233304</name>
    <name evidence="2" type="ORF">Phum_PHUM000900</name>
</gene>
<feature type="compositionally biased region" description="Polar residues" evidence="1">
    <location>
        <begin position="112"/>
        <end position="152"/>
    </location>
</feature>
<dbReference type="EMBL" id="AAZO01000017">
    <property type="status" value="NOT_ANNOTATED_CDS"/>
    <property type="molecule type" value="Genomic_DNA"/>
</dbReference>
<dbReference type="Proteomes" id="UP000009046">
    <property type="component" value="Unassembled WGS sequence"/>
</dbReference>
<keyword evidence="4" id="KW-1185">Reference proteome</keyword>
<feature type="region of interest" description="Disordered" evidence="1">
    <location>
        <begin position="112"/>
        <end position="179"/>
    </location>
</feature>
<dbReference type="GeneID" id="8233304"/>
<dbReference type="CTD" id="8233304"/>
<proteinExistence type="predicted"/>
<protein>
    <submittedName>
        <fullName evidence="2 3">Uncharacterized protein</fullName>
    </submittedName>
</protein>
<reference evidence="3" key="3">
    <citation type="submission" date="2020-05" db="UniProtKB">
        <authorList>
            <consortium name="EnsemblMetazoa"/>
        </authorList>
    </citation>
    <scope>IDENTIFICATION</scope>
    <source>
        <strain evidence="3">USDA</strain>
    </source>
</reference>
<evidence type="ECO:0000256" key="1">
    <source>
        <dbReference type="SAM" id="MobiDB-lite"/>
    </source>
</evidence>
<organism>
    <name type="scientific">Pediculus humanus subsp. corporis</name>
    <name type="common">Body louse</name>
    <dbReference type="NCBI Taxonomy" id="121224"/>
    <lineage>
        <taxon>Eukaryota</taxon>
        <taxon>Metazoa</taxon>
        <taxon>Ecdysozoa</taxon>
        <taxon>Arthropoda</taxon>
        <taxon>Hexapoda</taxon>
        <taxon>Insecta</taxon>
        <taxon>Pterygota</taxon>
        <taxon>Neoptera</taxon>
        <taxon>Paraneoptera</taxon>
        <taxon>Psocodea</taxon>
        <taxon>Troctomorpha</taxon>
        <taxon>Phthiraptera</taxon>
        <taxon>Anoplura</taxon>
        <taxon>Pediculidae</taxon>
        <taxon>Pediculus</taxon>
    </lineage>
</organism>
<dbReference type="KEGG" id="phu:Phum_PHUM000900"/>
<dbReference type="AlphaFoldDB" id="E0V8X2"/>
<sequence>MSNKQRKYVWGHSFESFVPENEPLQSKIVDDHAVVKTSSENSGKKFDKMSDTLSSSLSSSSLLSGSDGEMIDLAGTKVAEIIKNPVNVDLNKLPSEVIEKIAEGGVTTTPKIPKNVTSETTNKTIENVSEESIATTTPEVKQQQQPSSSSNDTTEKVMETTTSSSTTTTTTTTTTASVT</sequence>
<name>E0V8X2_PEDHC</name>
<dbReference type="EMBL" id="DS234986">
    <property type="protein sequence ID" value="EEB09828.1"/>
    <property type="molecule type" value="Genomic_DNA"/>
</dbReference>
<evidence type="ECO:0000313" key="4">
    <source>
        <dbReference type="Proteomes" id="UP000009046"/>
    </source>
</evidence>
<evidence type="ECO:0000313" key="2">
    <source>
        <dbReference type="EMBL" id="EEB09828.1"/>
    </source>
</evidence>
<dbReference type="VEuPathDB" id="VectorBase:PHUM000900"/>
<reference evidence="2" key="1">
    <citation type="submission" date="2007-04" db="EMBL/GenBank/DDBJ databases">
        <title>Annotation of Pediculus humanus corporis strain USDA.</title>
        <authorList>
            <person name="Kirkness E."/>
            <person name="Hannick L."/>
            <person name="Hass B."/>
            <person name="Bruggner R."/>
            <person name="Lawson D."/>
            <person name="Bidwell S."/>
            <person name="Joardar V."/>
            <person name="Caler E."/>
            <person name="Walenz B."/>
            <person name="Inman J."/>
            <person name="Schobel S."/>
            <person name="Galinsky K."/>
            <person name="Amedeo P."/>
            <person name="Strausberg R."/>
        </authorList>
    </citation>
    <scope>NUCLEOTIDE SEQUENCE</scope>
    <source>
        <strain evidence="2">USDA</strain>
    </source>
</reference>
<dbReference type="EnsemblMetazoa" id="PHUM000900-RA">
    <property type="protein sequence ID" value="PHUM000900-PA"/>
    <property type="gene ID" value="PHUM000900"/>
</dbReference>
<feature type="compositionally biased region" description="Low complexity" evidence="1">
    <location>
        <begin position="160"/>
        <end position="179"/>
    </location>
</feature>